<feature type="domain" description="N-acetyltransferase" evidence="1">
    <location>
        <begin position="32"/>
        <end position="184"/>
    </location>
</feature>
<reference evidence="2 3" key="1">
    <citation type="submission" date="2019-11" db="EMBL/GenBank/DDBJ databases">
        <authorList>
            <person name="Dong K."/>
        </authorList>
    </citation>
    <scope>NUCLEOTIDE SEQUENCE [LARGE SCALE GENOMIC DNA]</scope>
    <source>
        <strain evidence="2 3">DK608</strain>
    </source>
</reference>
<evidence type="ECO:0000259" key="1">
    <source>
        <dbReference type="PROSITE" id="PS51186"/>
    </source>
</evidence>
<dbReference type="SUPFAM" id="SSF55729">
    <property type="entry name" value="Acyl-CoA N-acyltransferases (Nat)"/>
    <property type="match status" value="1"/>
</dbReference>
<dbReference type="GO" id="GO:1990189">
    <property type="term" value="F:protein N-terminal-serine acetyltransferase activity"/>
    <property type="evidence" value="ECO:0007669"/>
    <property type="project" value="TreeGrafter"/>
</dbReference>
<gene>
    <name evidence="2" type="ORF">GL284_09050</name>
</gene>
<dbReference type="EMBL" id="WMII01000007">
    <property type="protein sequence ID" value="MTH64419.1"/>
    <property type="molecule type" value="Genomic_DNA"/>
</dbReference>
<dbReference type="InterPro" id="IPR016181">
    <property type="entry name" value="Acyl_CoA_acyltransferase"/>
</dbReference>
<proteinExistence type="predicted"/>
<dbReference type="FunFam" id="3.40.630.30:FF:000047">
    <property type="entry name" value="Acetyltransferase, GNAT family"/>
    <property type="match status" value="1"/>
</dbReference>
<organism evidence="2 3">
    <name type="scientific">Paracoccus shanxieyensis</name>
    <dbReference type="NCBI Taxonomy" id="2675752"/>
    <lineage>
        <taxon>Bacteria</taxon>
        <taxon>Pseudomonadati</taxon>
        <taxon>Pseudomonadota</taxon>
        <taxon>Alphaproteobacteria</taxon>
        <taxon>Rhodobacterales</taxon>
        <taxon>Paracoccaceae</taxon>
        <taxon>Paracoccus</taxon>
    </lineage>
</organism>
<dbReference type="RefSeq" id="WP_155044283.1">
    <property type="nucleotide sequence ID" value="NZ_WMIH01000007.1"/>
</dbReference>
<dbReference type="GO" id="GO:0008999">
    <property type="term" value="F:protein-N-terminal-alanine acetyltransferase activity"/>
    <property type="evidence" value="ECO:0007669"/>
    <property type="project" value="TreeGrafter"/>
</dbReference>
<evidence type="ECO:0000313" key="2">
    <source>
        <dbReference type="EMBL" id="MTH64419.1"/>
    </source>
</evidence>
<dbReference type="PROSITE" id="PS51186">
    <property type="entry name" value="GNAT"/>
    <property type="match status" value="1"/>
</dbReference>
<evidence type="ECO:0000313" key="3">
    <source>
        <dbReference type="Proteomes" id="UP000478740"/>
    </source>
</evidence>
<dbReference type="Proteomes" id="UP000478740">
    <property type="component" value="Unassembled WGS sequence"/>
</dbReference>
<dbReference type="Gene3D" id="3.40.630.30">
    <property type="match status" value="1"/>
</dbReference>
<dbReference type="PANTHER" id="PTHR43441">
    <property type="entry name" value="RIBOSOMAL-PROTEIN-SERINE ACETYLTRANSFERASE"/>
    <property type="match status" value="1"/>
</dbReference>
<name>A0A6L6IX15_9RHOB</name>
<dbReference type="InterPro" id="IPR000182">
    <property type="entry name" value="GNAT_dom"/>
</dbReference>
<dbReference type="InterPro" id="IPR051908">
    <property type="entry name" value="Ribosomal_N-acetyltransferase"/>
</dbReference>
<sequence>MSERPLGPQVAGFVPPPPPGPEVIGGVHVTLERLDAARHADPLFADNLGQDWLWDYMPYGPFASLQEYRDWQAEMATKADPFFYALRDTISGRVGGLASYLRIDPSNGVIEIGHIQISPAMQRSPAATEAISLMIRWAFEAGYRRVEWKCNALNAPSMLAARRYGFRHEGTFRQHMLVEGRNRDSAWFAILDDEWARLGPAHAAWLDPANFDGAGRQRQALSQLTAQAMGWDQP</sequence>
<keyword evidence="3" id="KW-1185">Reference proteome</keyword>
<dbReference type="AlphaFoldDB" id="A0A6L6IX15"/>
<accession>A0A6L6IX15</accession>
<dbReference type="PANTHER" id="PTHR43441:SF2">
    <property type="entry name" value="FAMILY ACETYLTRANSFERASE, PUTATIVE (AFU_ORTHOLOGUE AFUA_7G00850)-RELATED"/>
    <property type="match status" value="1"/>
</dbReference>
<dbReference type="GO" id="GO:0005737">
    <property type="term" value="C:cytoplasm"/>
    <property type="evidence" value="ECO:0007669"/>
    <property type="project" value="TreeGrafter"/>
</dbReference>
<comment type="caution">
    <text evidence="2">The sequence shown here is derived from an EMBL/GenBank/DDBJ whole genome shotgun (WGS) entry which is preliminary data.</text>
</comment>
<protein>
    <submittedName>
        <fullName evidence="2">GNAT family N-acetyltransferase</fullName>
    </submittedName>
</protein>
<dbReference type="Pfam" id="PF13302">
    <property type="entry name" value="Acetyltransf_3"/>
    <property type="match status" value="1"/>
</dbReference>